<dbReference type="AlphaFoldDB" id="A0A6J4N3M8"/>
<organism evidence="2">
    <name type="scientific">uncultured Propionibacteriaceae bacterium</name>
    <dbReference type="NCBI Taxonomy" id="257457"/>
    <lineage>
        <taxon>Bacteria</taxon>
        <taxon>Bacillati</taxon>
        <taxon>Actinomycetota</taxon>
        <taxon>Actinomycetes</taxon>
        <taxon>Propionibacteriales</taxon>
        <taxon>Propionibacteriaceae</taxon>
        <taxon>environmental samples</taxon>
    </lineage>
</organism>
<dbReference type="Gene3D" id="1.10.260.40">
    <property type="entry name" value="lambda repressor-like DNA-binding domains"/>
    <property type="match status" value="1"/>
</dbReference>
<evidence type="ECO:0000313" key="2">
    <source>
        <dbReference type="EMBL" id="CAA9377055.1"/>
    </source>
</evidence>
<dbReference type="PROSITE" id="PS50943">
    <property type="entry name" value="HTH_CROC1"/>
    <property type="match status" value="1"/>
</dbReference>
<reference evidence="2" key="1">
    <citation type="submission" date="2020-02" db="EMBL/GenBank/DDBJ databases">
        <authorList>
            <person name="Meier V. D."/>
        </authorList>
    </citation>
    <scope>NUCLEOTIDE SEQUENCE</scope>
    <source>
        <strain evidence="2">AVDCRST_MAG75</strain>
    </source>
</reference>
<dbReference type="CDD" id="cd00093">
    <property type="entry name" value="HTH_XRE"/>
    <property type="match status" value="1"/>
</dbReference>
<dbReference type="InterPro" id="IPR010982">
    <property type="entry name" value="Lambda_DNA-bd_dom_sf"/>
</dbReference>
<dbReference type="SMART" id="SM00530">
    <property type="entry name" value="HTH_XRE"/>
    <property type="match status" value="1"/>
</dbReference>
<dbReference type="Pfam" id="PF01381">
    <property type="entry name" value="HTH_3"/>
    <property type="match status" value="1"/>
</dbReference>
<evidence type="ECO:0000259" key="1">
    <source>
        <dbReference type="PROSITE" id="PS50943"/>
    </source>
</evidence>
<feature type="domain" description="HTH cro/C1-type" evidence="1">
    <location>
        <begin position="23"/>
        <end position="75"/>
    </location>
</feature>
<accession>A0A6J4N3M8</accession>
<name>A0A6J4N3M8_9ACTN</name>
<dbReference type="InterPro" id="IPR001387">
    <property type="entry name" value="Cro/C1-type_HTH"/>
</dbReference>
<protein>
    <recommendedName>
        <fullName evidence="1">HTH cro/C1-type domain-containing protein</fullName>
    </recommendedName>
</protein>
<dbReference type="EMBL" id="CADCUO010000041">
    <property type="protein sequence ID" value="CAA9377055.1"/>
    <property type="molecule type" value="Genomic_DNA"/>
</dbReference>
<sequence>MPRSTHTFARQTLDAAQVFGSQIAHARRERGWTAEELAERLGVTRRTISNLEHGSPTVSLGVAFEAATLLGISLFGATGPELAQLARHGRDTLALLPSRVRPSKAPVRDDF</sequence>
<dbReference type="GO" id="GO:0003677">
    <property type="term" value="F:DNA binding"/>
    <property type="evidence" value="ECO:0007669"/>
    <property type="project" value="InterPro"/>
</dbReference>
<dbReference type="SUPFAM" id="SSF47413">
    <property type="entry name" value="lambda repressor-like DNA-binding domains"/>
    <property type="match status" value="1"/>
</dbReference>
<proteinExistence type="predicted"/>
<gene>
    <name evidence="2" type="ORF">AVDCRST_MAG75-626</name>
</gene>